<dbReference type="PANTHER" id="PTHR47293:SF15">
    <property type="entry name" value="JACALIN-RELATED LECTIN 19"/>
    <property type="match status" value="1"/>
</dbReference>
<dbReference type="SMART" id="SM00915">
    <property type="entry name" value="Jacalin"/>
    <property type="match status" value="1"/>
</dbReference>
<dbReference type="EMBL" id="SWLB01000019">
    <property type="protein sequence ID" value="KAF3325537.1"/>
    <property type="molecule type" value="Genomic_DNA"/>
</dbReference>
<keyword evidence="1 3" id="KW-0430">Lectin</keyword>
<evidence type="ECO:0000313" key="3">
    <source>
        <dbReference type="EMBL" id="KAF3325537.1"/>
    </source>
</evidence>
<dbReference type="InterPro" id="IPR001229">
    <property type="entry name" value="Jacalin-like_lectin_dom"/>
</dbReference>
<gene>
    <name evidence="3" type="ORF">FCM35_KLT08617</name>
</gene>
<dbReference type="OrthoDB" id="581739at2759"/>
<reference evidence="3" key="1">
    <citation type="submission" date="2020-01" db="EMBL/GenBank/DDBJ databases">
        <title>Genome sequence of Kobresia littledalei, the first chromosome-level genome in the family Cyperaceae.</title>
        <authorList>
            <person name="Qu G."/>
        </authorList>
    </citation>
    <scope>NUCLEOTIDE SEQUENCE</scope>
    <source>
        <strain evidence="3">C.B.Clarke</strain>
        <tissue evidence="3">Leaf</tissue>
    </source>
</reference>
<dbReference type="AlphaFoldDB" id="A0A833QNZ9"/>
<dbReference type="Proteomes" id="UP000623129">
    <property type="component" value="Unassembled WGS sequence"/>
</dbReference>
<keyword evidence="4" id="KW-1185">Reference proteome</keyword>
<protein>
    <submittedName>
        <fullName evidence="3">Jacalin-related lectin 2</fullName>
    </submittedName>
</protein>
<dbReference type="PROSITE" id="PS51752">
    <property type="entry name" value="JACALIN_LECTIN"/>
    <property type="match status" value="1"/>
</dbReference>
<evidence type="ECO:0000259" key="2">
    <source>
        <dbReference type="PROSITE" id="PS51752"/>
    </source>
</evidence>
<sequence length="147" mass="15920">MCACEKDIPIKLGPCGFKDCGVAWDDGAHQKIEKIVISYTDYFINSIQAVYRDGENNLITVTNPIMRIEGCTGYHSGPGINFLQFFSNVGSYGSFGRNIVQGASGNFKFESDVGITGFHGTCHSGRLHSLGVYISSSAKKHLANSSK</sequence>
<dbReference type="GO" id="GO:0030246">
    <property type="term" value="F:carbohydrate binding"/>
    <property type="evidence" value="ECO:0007669"/>
    <property type="project" value="UniProtKB-KW"/>
</dbReference>
<organism evidence="3 4">
    <name type="scientific">Carex littledalei</name>
    <dbReference type="NCBI Taxonomy" id="544730"/>
    <lineage>
        <taxon>Eukaryota</taxon>
        <taxon>Viridiplantae</taxon>
        <taxon>Streptophyta</taxon>
        <taxon>Embryophyta</taxon>
        <taxon>Tracheophyta</taxon>
        <taxon>Spermatophyta</taxon>
        <taxon>Magnoliopsida</taxon>
        <taxon>Liliopsida</taxon>
        <taxon>Poales</taxon>
        <taxon>Cyperaceae</taxon>
        <taxon>Cyperoideae</taxon>
        <taxon>Cariceae</taxon>
        <taxon>Carex</taxon>
        <taxon>Carex subgen. Euthyceras</taxon>
    </lineage>
</organism>
<proteinExistence type="predicted"/>
<evidence type="ECO:0000313" key="4">
    <source>
        <dbReference type="Proteomes" id="UP000623129"/>
    </source>
</evidence>
<name>A0A833QNZ9_9POAL</name>
<dbReference type="PANTHER" id="PTHR47293">
    <property type="entry name" value="JACALIN-RELATED LECTIN 3"/>
    <property type="match status" value="1"/>
</dbReference>
<feature type="domain" description="Jacalin-type lectin" evidence="2">
    <location>
        <begin position="9"/>
        <end position="136"/>
    </location>
</feature>
<dbReference type="Gene3D" id="2.100.10.30">
    <property type="entry name" value="Jacalin-like lectin domain"/>
    <property type="match status" value="1"/>
</dbReference>
<dbReference type="SUPFAM" id="SSF51101">
    <property type="entry name" value="Mannose-binding lectins"/>
    <property type="match status" value="1"/>
</dbReference>
<evidence type="ECO:0000256" key="1">
    <source>
        <dbReference type="ARBA" id="ARBA00022734"/>
    </source>
</evidence>
<accession>A0A833QNZ9</accession>
<dbReference type="InterPro" id="IPR036404">
    <property type="entry name" value="Jacalin-like_lectin_dom_sf"/>
</dbReference>
<dbReference type="Pfam" id="PF01419">
    <property type="entry name" value="Jacalin"/>
    <property type="match status" value="1"/>
</dbReference>
<comment type="caution">
    <text evidence="3">The sequence shown here is derived from an EMBL/GenBank/DDBJ whole genome shotgun (WGS) entry which is preliminary data.</text>
</comment>